<feature type="compositionally biased region" description="Low complexity" evidence="2">
    <location>
        <begin position="531"/>
        <end position="550"/>
    </location>
</feature>
<proteinExistence type="inferred from homology"/>
<sequence>MSALGMTMDEKEPVPGQSAQQVTLTCESDGKTVNGLAWSRNGMTLSLGMPIREAVAQIQSVRPPKRLDIRYSDGPADMDTDVAVEVAQEGLRLRFEAVSQRLRIIEVFDLAKLPLTHRDIGFAGPVHRPSFTLLYRLFGPTHPGRLLEGSGSEVYLVEFPSVAFEFDGAAYPDITTCFDATDKPASAAGACRMFIYHGSQGLDGAALPPPPPHYMEPVELRILPTARGKKLCVGDGSAPATPEEEGGGIEQRRDLMETWCPGLCFPRRRAEISLGATTQDVMDVLGPPADVFHVEDDCFSSAVDGSYFYNFFDQGLDFLFSGSTHRLTKIVVHSNLPGRPDFLQYARCNFRLPLPGQPGKAGSRVEADCGPGKDDASPAPAPAPAPASSGSSGSGSGKKKKKKNKETSPIPPPASTQPTVVEPPPVAPSSPDASFANGSSPDDHSTIAGVHTPWLVIHGALRASSSSSTTGSPEPAPAAIGSGHGQHPFGTSLIYSVEPAAEALFDVTKHGLVDSITLYSSGETFSSLPPSGHQGALASSSGGADAAVAAEGGGGGPN</sequence>
<evidence type="ECO:0000313" key="3">
    <source>
        <dbReference type="EMBL" id="CAD9666151.1"/>
    </source>
</evidence>
<dbReference type="PANTHER" id="PTHR13465:SF2">
    <property type="entry name" value="PHAGOSOME ASSEMBLY FACTOR 1"/>
    <property type="match status" value="1"/>
</dbReference>
<feature type="region of interest" description="Disordered" evidence="2">
    <location>
        <begin position="356"/>
        <end position="447"/>
    </location>
</feature>
<name>A0A7S2RB91_9STRA</name>
<gene>
    <name evidence="3" type="ORF">RMAR1173_LOCUS2748</name>
</gene>
<organism evidence="3">
    <name type="scientific">Rhizochromulina marina</name>
    <dbReference type="NCBI Taxonomy" id="1034831"/>
    <lineage>
        <taxon>Eukaryota</taxon>
        <taxon>Sar</taxon>
        <taxon>Stramenopiles</taxon>
        <taxon>Ochrophyta</taxon>
        <taxon>Dictyochophyceae</taxon>
        <taxon>Rhizochromulinales</taxon>
        <taxon>Rhizochromulina</taxon>
    </lineage>
</organism>
<dbReference type="AlphaFoldDB" id="A0A7S2RB91"/>
<reference evidence="3" key="1">
    <citation type="submission" date="2021-01" db="EMBL/GenBank/DDBJ databases">
        <authorList>
            <person name="Corre E."/>
            <person name="Pelletier E."/>
            <person name="Niang G."/>
            <person name="Scheremetjew M."/>
            <person name="Finn R."/>
            <person name="Kale V."/>
            <person name="Holt S."/>
            <person name="Cochrane G."/>
            <person name="Meng A."/>
            <person name="Brown T."/>
            <person name="Cohen L."/>
        </authorList>
    </citation>
    <scope>NUCLEOTIDE SEQUENCE</scope>
    <source>
        <strain evidence="3">CCMP1243</strain>
    </source>
</reference>
<comment type="similarity">
    <text evidence="1">Belongs to the PHAF1 family.</text>
</comment>
<dbReference type="GO" id="GO:0043001">
    <property type="term" value="P:Golgi to plasma membrane protein transport"/>
    <property type="evidence" value="ECO:0007669"/>
    <property type="project" value="TreeGrafter"/>
</dbReference>
<dbReference type="GO" id="GO:0005802">
    <property type="term" value="C:trans-Golgi network"/>
    <property type="evidence" value="ECO:0007669"/>
    <property type="project" value="TreeGrafter"/>
</dbReference>
<protein>
    <submittedName>
        <fullName evidence="3">Uncharacterized protein</fullName>
    </submittedName>
</protein>
<dbReference type="PANTHER" id="PTHR13465">
    <property type="entry name" value="UPF0183 PROTEIN"/>
    <property type="match status" value="1"/>
</dbReference>
<feature type="region of interest" description="Disordered" evidence="2">
    <location>
        <begin position="1"/>
        <end position="20"/>
    </location>
</feature>
<feature type="region of interest" description="Disordered" evidence="2">
    <location>
        <begin position="523"/>
        <end position="558"/>
    </location>
</feature>
<dbReference type="InterPro" id="IPR005373">
    <property type="entry name" value="PHAF1"/>
</dbReference>
<evidence type="ECO:0000256" key="2">
    <source>
        <dbReference type="SAM" id="MobiDB-lite"/>
    </source>
</evidence>
<feature type="compositionally biased region" description="Basic and acidic residues" evidence="2">
    <location>
        <begin position="363"/>
        <end position="376"/>
    </location>
</feature>
<dbReference type="InterPro" id="IPR039156">
    <property type="entry name" value="PHAF1/BROMI"/>
</dbReference>
<feature type="compositionally biased region" description="Low complexity" evidence="2">
    <location>
        <begin position="464"/>
        <end position="479"/>
    </location>
</feature>
<feature type="compositionally biased region" description="Pro residues" evidence="2">
    <location>
        <begin position="409"/>
        <end position="428"/>
    </location>
</feature>
<feature type="region of interest" description="Disordered" evidence="2">
    <location>
        <begin position="464"/>
        <end position="484"/>
    </location>
</feature>
<dbReference type="EMBL" id="HBHJ01004241">
    <property type="protein sequence ID" value="CAD9666151.1"/>
    <property type="molecule type" value="Transcribed_RNA"/>
</dbReference>
<dbReference type="Pfam" id="PF03676">
    <property type="entry name" value="PHAF1"/>
    <property type="match status" value="1"/>
</dbReference>
<evidence type="ECO:0000256" key="1">
    <source>
        <dbReference type="ARBA" id="ARBA00024339"/>
    </source>
</evidence>
<accession>A0A7S2RB91</accession>